<keyword evidence="3" id="KW-1185">Reference proteome</keyword>
<protein>
    <submittedName>
        <fullName evidence="2">AAA family ATPase</fullName>
    </submittedName>
</protein>
<evidence type="ECO:0000313" key="3">
    <source>
        <dbReference type="Proteomes" id="UP000293162"/>
    </source>
</evidence>
<feature type="region of interest" description="Disordered" evidence="1">
    <location>
        <begin position="272"/>
        <end position="296"/>
    </location>
</feature>
<organism evidence="2 3">
    <name type="scientific">Emticicia agri</name>
    <dbReference type="NCBI Taxonomy" id="2492393"/>
    <lineage>
        <taxon>Bacteria</taxon>
        <taxon>Pseudomonadati</taxon>
        <taxon>Bacteroidota</taxon>
        <taxon>Cytophagia</taxon>
        <taxon>Cytophagales</taxon>
        <taxon>Leadbetterellaceae</taxon>
        <taxon>Emticicia</taxon>
    </lineage>
</organism>
<dbReference type="SUPFAM" id="SSF52540">
    <property type="entry name" value="P-loop containing nucleoside triphosphate hydrolases"/>
    <property type="match status" value="1"/>
</dbReference>
<dbReference type="RefSeq" id="WP_130024269.1">
    <property type="nucleotide sequence ID" value="NZ_SEWF01000090.1"/>
</dbReference>
<comment type="caution">
    <text evidence="2">The sequence shown here is derived from an EMBL/GenBank/DDBJ whole genome shotgun (WGS) entry which is preliminary data.</text>
</comment>
<dbReference type="EMBL" id="SEWF01000090">
    <property type="protein sequence ID" value="RYU91799.1"/>
    <property type="molecule type" value="Genomic_DNA"/>
</dbReference>
<gene>
    <name evidence="2" type="ORF">EWM59_26675</name>
</gene>
<evidence type="ECO:0000313" key="2">
    <source>
        <dbReference type="EMBL" id="RYU91799.1"/>
    </source>
</evidence>
<sequence length="296" mass="33609">MQLQQAQRKNVKIKLGLQGSSGSGKTFSALLIGFGITNDWSKIAVIDTENHSAELYSHLGTYNVLNLISPFSPERYIEAIEVCLKAQMEVIIIDSISHEWDYIIEQHGALGGNSYTNWSKFTPRHQKFIQAILQANVHIICTLRAKQDYVLNEKNGKQVPEKVGMKAIQKEGLDYELTIVFEIDIKHNALATKDRTGLFENKPEFKINSETGQRILEWCREGIEIEIASIPISSLIEHINACSTVDELRELYMNSTSEEQTNFRNQFNTRKQQLQTPVNLSPNNQTFSSNGTSNRF</sequence>
<evidence type="ECO:0000256" key="1">
    <source>
        <dbReference type="SAM" id="MobiDB-lite"/>
    </source>
</evidence>
<proteinExistence type="predicted"/>
<dbReference type="InterPro" id="IPR027417">
    <property type="entry name" value="P-loop_NTPase"/>
</dbReference>
<accession>A0A4Q5LR14</accession>
<dbReference type="AlphaFoldDB" id="A0A4Q5LR14"/>
<name>A0A4Q5LR14_9BACT</name>
<dbReference type="Proteomes" id="UP000293162">
    <property type="component" value="Unassembled WGS sequence"/>
</dbReference>
<dbReference type="OrthoDB" id="1625426at2"/>
<dbReference type="Pfam" id="PF13479">
    <property type="entry name" value="AAA_24"/>
    <property type="match status" value="1"/>
</dbReference>
<reference evidence="2 3" key="1">
    <citation type="submission" date="2019-02" db="EMBL/GenBank/DDBJ databases">
        <title>Bacterial novel species Emticicia sp. 17J42-9 isolated from soil.</title>
        <authorList>
            <person name="Jung H.-Y."/>
        </authorList>
    </citation>
    <scope>NUCLEOTIDE SEQUENCE [LARGE SCALE GENOMIC DNA]</scope>
    <source>
        <strain evidence="2 3">17J42-9</strain>
    </source>
</reference>